<feature type="domain" description="Transposase MuDR plant" evidence="1">
    <location>
        <begin position="2"/>
        <end position="54"/>
    </location>
</feature>
<dbReference type="PANTHER" id="PTHR31973:SF191">
    <property type="entry name" value="OS05G0489400 PROTEIN"/>
    <property type="match status" value="1"/>
</dbReference>
<gene>
    <name evidence="3" type="ORF">MTR67_030250</name>
</gene>
<evidence type="ECO:0000313" key="4">
    <source>
        <dbReference type="Proteomes" id="UP001234989"/>
    </source>
</evidence>
<evidence type="ECO:0000259" key="1">
    <source>
        <dbReference type="Pfam" id="PF03108"/>
    </source>
</evidence>
<dbReference type="EMBL" id="CP133618">
    <property type="protein sequence ID" value="WMV36865.1"/>
    <property type="molecule type" value="Genomic_DNA"/>
</dbReference>
<evidence type="ECO:0008006" key="5">
    <source>
        <dbReference type="Google" id="ProtNLM"/>
    </source>
</evidence>
<accession>A0AAF0U0M7</accession>
<dbReference type="Pfam" id="PF03108">
    <property type="entry name" value="DBD_Tnp_Mut"/>
    <property type="match status" value="1"/>
</dbReference>
<organism evidence="3 4">
    <name type="scientific">Solanum verrucosum</name>
    <dbReference type="NCBI Taxonomy" id="315347"/>
    <lineage>
        <taxon>Eukaryota</taxon>
        <taxon>Viridiplantae</taxon>
        <taxon>Streptophyta</taxon>
        <taxon>Embryophyta</taxon>
        <taxon>Tracheophyta</taxon>
        <taxon>Spermatophyta</taxon>
        <taxon>Magnoliopsida</taxon>
        <taxon>eudicotyledons</taxon>
        <taxon>Gunneridae</taxon>
        <taxon>Pentapetalae</taxon>
        <taxon>asterids</taxon>
        <taxon>lamiids</taxon>
        <taxon>Solanales</taxon>
        <taxon>Solanaceae</taxon>
        <taxon>Solanoideae</taxon>
        <taxon>Solaneae</taxon>
        <taxon>Solanum</taxon>
    </lineage>
</organism>
<sequence>MKLKNFKQFKEACRELGIRKRRQLRFKPNDQQRVVCICKVDGCPFRIYASKVNKRDPTVQIKSLYLKHKGAKVFVLRKDFDYTIENLKAWRAKSQALKWIYGDEGLQYGKLLSYRAELLRSNPGSNVVIWRDGRKFLEFYVCLGALKEAFKSGCRPLISLDGCWLKVTDGGNLLSAVAIDPNDCIFPIAYAVIAKTESKETWSWFIDNLGYDLDIRNSHHIAFMSDRQKGLIGAVKDLFPEAEHRNCVRHMYQNFKQKHKGKALKDLVWNAARASNKVIFQKCMEALDQEDKAAREWFNNPERPFQSWTRALFRTNTKCDMLLNNLWESFN</sequence>
<keyword evidence="4" id="KW-1185">Reference proteome</keyword>
<dbReference type="PANTHER" id="PTHR31973">
    <property type="entry name" value="POLYPROTEIN, PUTATIVE-RELATED"/>
    <property type="match status" value="1"/>
</dbReference>
<dbReference type="AlphaFoldDB" id="A0AAF0U0M7"/>
<evidence type="ECO:0000259" key="2">
    <source>
        <dbReference type="Pfam" id="PF10551"/>
    </source>
</evidence>
<evidence type="ECO:0000313" key="3">
    <source>
        <dbReference type="EMBL" id="WMV36865.1"/>
    </source>
</evidence>
<reference evidence="3" key="1">
    <citation type="submission" date="2023-08" db="EMBL/GenBank/DDBJ databases">
        <title>A de novo genome assembly of Solanum verrucosum Schlechtendal, a Mexican diploid species geographically isolated from the other diploid A-genome species in potato relatives.</title>
        <authorList>
            <person name="Hosaka K."/>
        </authorList>
    </citation>
    <scope>NUCLEOTIDE SEQUENCE</scope>
    <source>
        <tissue evidence="3">Young leaves</tissue>
    </source>
</reference>
<dbReference type="Pfam" id="PF10551">
    <property type="entry name" value="MULE"/>
    <property type="match status" value="1"/>
</dbReference>
<feature type="non-terminal residue" evidence="3">
    <location>
        <position position="331"/>
    </location>
</feature>
<name>A0AAF0U0M7_SOLVR</name>
<proteinExistence type="predicted"/>
<dbReference type="Proteomes" id="UP001234989">
    <property type="component" value="Chromosome 7"/>
</dbReference>
<dbReference type="InterPro" id="IPR004332">
    <property type="entry name" value="Transposase_MuDR"/>
</dbReference>
<protein>
    <recommendedName>
        <fullName evidence="5">MULE transposase domain-containing protein</fullName>
    </recommendedName>
</protein>
<feature type="domain" description="MULE transposase" evidence="2">
    <location>
        <begin position="158"/>
        <end position="254"/>
    </location>
</feature>
<dbReference type="InterPro" id="IPR018289">
    <property type="entry name" value="MULE_transposase_dom"/>
</dbReference>